<organism evidence="1 2">
    <name type="scientific">Ooceraea biroi</name>
    <name type="common">Clonal raider ant</name>
    <name type="synonym">Cerapachys biroi</name>
    <dbReference type="NCBI Taxonomy" id="2015173"/>
    <lineage>
        <taxon>Eukaryota</taxon>
        <taxon>Metazoa</taxon>
        <taxon>Ecdysozoa</taxon>
        <taxon>Arthropoda</taxon>
        <taxon>Hexapoda</taxon>
        <taxon>Insecta</taxon>
        <taxon>Pterygota</taxon>
        <taxon>Neoptera</taxon>
        <taxon>Endopterygota</taxon>
        <taxon>Hymenoptera</taxon>
        <taxon>Apocrita</taxon>
        <taxon>Aculeata</taxon>
        <taxon>Formicoidea</taxon>
        <taxon>Formicidae</taxon>
        <taxon>Dorylinae</taxon>
        <taxon>Ooceraea</taxon>
    </lineage>
</organism>
<sequence>MKKYREKLPNLDHYCNLLSAESALRVIKDMPVHRSNARGAESTLNDSYSCCR</sequence>
<accession>A0A026WJI3</accession>
<dbReference type="Proteomes" id="UP000053097">
    <property type="component" value="Unassembled WGS sequence"/>
</dbReference>
<dbReference type="EMBL" id="KK107171">
    <property type="protein sequence ID" value="EZA56113.1"/>
    <property type="molecule type" value="Genomic_DNA"/>
</dbReference>
<dbReference type="AlphaFoldDB" id="A0A026WJI3"/>
<evidence type="ECO:0000313" key="2">
    <source>
        <dbReference type="Proteomes" id="UP000053097"/>
    </source>
</evidence>
<name>A0A026WJI3_OOCBI</name>
<reference evidence="1 2" key="1">
    <citation type="journal article" date="2014" name="Curr. Biol.">
        <title>The genome of the clonal raider ant Cerapachys biroi.</title>
        <authorList>
            <person name="Oxley P.R."/>
            <person name="Ji L."/>
            <person name="Fetter-Pruneda I."/>
            <person name="McKenzie S.K."/>
            <person name="Li C."/>
            <person name="Hu H."/>
            <person name="Zhang G."/>
            <person name="Kronauer D.J."/>
        </authorList>
    </citation>
    <scope>NUCLEOTIDE SEQUENCE [LARGE SCALE GENOMIC DNA]</scope>
</reference>
<proteinExistence type="predicted"/>
<keyword evidence="2" id="KW-1185">Reference proteome</keyword>
<gene>
    <name evidence="1" type="ORF">X777_03594</name>
</gene>
<protein>
    <submittedName>
        <fullName evidence="1">Uncharacterized protein</fullName>
    </submittedName>
</protein>
<evidence type="ECO:0000313" key="1">
    <source>
        <dbReference type="EMBL" id="EZA56113.1"/>
    </source>
</evidence>